<sequence>MFAVHQNSIDSLKRNMLIMNCATSAKMNTIEISHITSASLPYLLSLPSASPNRANGPFCASCTVSMKRPLPYSGKTGNSNARQMFGMGPDHNWPEPHASRTETHKTDYGKIATVHHNYYQISQTVHYNNHSDFTLCFSVEKQLLEHKVDDEARKAEEAKKAAEEAQKAEEAKK</sequence>
<dbReference type="Proteomes" id="UP001201812">
    <property type="component" value="Unassembled WGS sequence"/>
</dbReference>
<dbReference type="EMBL" id="JAKKPZ010000280">
    <property type="protein sequence ID" value="KAI1697223.1"/>
    <property type="molecule type" value="Genomic_DNA"/>
</dbReference>
<evidence type="ECO:0000256" key="1">
    <source>
        <dbReference type="SAM" id="MobiDB-lite"/>
    </source>
</evidence>
<reference evidence="2" key="1">
    <citation type="submission" date="2022-01" db="EMBL/GenBank/DDBJ databases">
        <title>Genome Sequence Resource for Two Populations of Ditylenchus destructor, the Migratory Endoparasitic Phytonematode.</title>
        <authorList>
            <person name="Zhang H."/>
            <person name="Lin R."/>
            <person name="Xie B."/>
        </authorList>
    </citation>
    <scope>NUCLEOTIDE SEQUENCE</scope>
    <source>
        <strain evidence="2">BazhouSP</strain>
    </source>
</reference>
<protein>
    <submittedName>
        <fullName evidence="2">Uncharacterized protein</fullName>
    </submittedName>
</protein>
<feature type="region of interest" description="Disordered" evidence="1">
    <location>
        <begin position="153"/>
        <end position="173"/>
    </location>
</feature>
<evidence type="ECO:0000313" key="3">
    <source>
        <dbReference type="Proteomes" id="UP001201812"/>
    </source>
</evidence>
<gene>
    <name evidence="2" type="ORF">DdX_18613</name>
</gene>
<proteinExistence type="predicted"/>
<organism evidence="2 3">
    <name type="scientific">Ditylenchus destructor</name>
    <dbReference type="NCBI Taxonomy" id="166010"/>
    <lineage>
        <taxon>Eukaryota</taxon>
        <taxon>Metazoa</taxon>
        <taxon>Ecdysozoa</taxon>
        <taxon>Nematoda</taxon>
        <taxon>Chromadorea</taxon>
        <taxon>Rhabditida</taxon>
        <taxon>Tylenchina</taxon>
        <taxon>Tylenchomorpha</taxon>
        <taxon>Sphaerularioidea</taxon>
        <taxon>Anguinidae</taxon>
        <taxon>Anguininae</taxon>
        <taxon>Ditylenchus</taxon>
    </lineage>
</organism>
<accession>A0AAD4QSR4</accession>
<keyword evidence="3" id="KW-1185">Reference proteome</keyword>
<evidence type="ECO:0000313" key="2">
    <source>
        <dbReference type="EMBL" id="KAI1697223.1"/>
    </source>
</evidence>
<comment type="caution">
    <text evidence="2">The sequence shown here is derived from an EMBL/GenBank/DDBJ whole genome shotgun (WGS) entry which is preliminary data.</text>
</comment>
<name>A0AAD4QSR4_9BILA</name>
<dbReference type="AlphaFoldDB" id="A0AAD4QSR4"/>